<dbReference type="SUPFAM" id="SSF52833">
    <property type="entry name" value="Thioredoxin-like"/>
    <property type="match status" value="1"/>
</dbReference>
<dbReference type="Gene3D" id="3.40.30.10">
    <property type="entry name" value="Glutaredoxin"/>
    <property type="match status" value="1"/>
</dbReference>
<dbReference type="Proteomes" id="UP000680365">
    <property type="component" value="Unassembled WGS sequence"/>
</dbReference>
<feature type="domain" description="Thioredoxin" evidence="6">
    <location>
        <begin position="22"/>
        <end position="180"/>
    </location>
</feature>
<evidence type="ECO:0000256" key="1">
    <source>
        <dbReference type="ARBA" id="ARBA00009796"/>
    </source>
</evidence>
<evidence type="ECO:0000259" key="6">
    <source>
        <dbReference type="PROSITE" id="PS51352"/>
    </source>
</evidence>
<gene>
    <name evidence="7" type="ORF">VAMP_9n303</name>
</gene>
<evidence type="ECO:0000256" key="2">
    <source>
        <dbReference type="ARBA" id="ARBA00022559"/>
    </source>
</evidence>
<keyword evidence="5" id="KW-0676">Redox-active center</keyword>
<dbReference type="InterPro" id="IPR024706">
    <property type="entry name" value="Peroxiredoxin_AhpC-typ"/>
</dbReference>
<proteinExistence type="inferred from homology"/>
<organism evidence="7 8">
    <name type="scientific">Candidatus Vampirococcus lugosii</name>
    <dbReference type="NCBI Taxonomy" id="2789015"/>
    <lineage>
        <taxon>Bacteria</taxon>
        <taxon>Candidatus Absconditibacteriota</taxon>
        <taxon>Vampirococcus</taxon>
    </lineage>
</organism>
<accession>A0ABS5QK40</accession>
<keyword evidence="8" id="KW-1185">Reference proteome</keyword>
<sequence>MEEKNMMLEELNYNVSTNYPVIKIEEEVLDFDLELYDPIKDDVVNKKISDYRGKWLAIVFYPADFTFVCPTELKDLNNYFEEFKNLENVEVIGASTDTVFSHKGWIENEKLFEDFKLSLLSDRKTLISRYFGILNEKSGNSERGTFIIDPNGVLKSIEVSTEPVGRSAKELLRRLKALKFTNENPGNACPANWIEDAPVLKPSVKIAGHVGENLK</sequence>
<keyword evidence="2 7" id="KW-0575">Peroxidase</keyword>
<keyword evidence="3" id="KW-0049">Antioxidant</keyword>
<dbReference type="EMBL" id="JAEDAM010000006">
    <property type="protein sequence ID" value="MBS8121597.1"/>
    <property type="molecule type" value="Genomic_DNA"/>
</dbReference>
<dbReference type="EC" id="1.11.1.24" evidence="7"/>
<name>A0ABS5QK40_9BACT</name>
<dbReference type="PANTHER" id="PTHR10681:SF121">
    <property type="entry name" value="ALKYL HYDROPEROXIDE REDUCTASE C"/>
    <property type="match status" value="1"/>
</dbReference>
<evidence type="ECO:0000256" key="3">
    <source>
        <dbReference type="ARBA" id="ARBA00022862"/>
    </source>
</evidence>
<comment type="similarity">
    <text evidence="1">Belongs to the peroxiredoxin family. AhpC/Prx1 subfamily.</text>
</comment>
<dbReference type="InterPro" id="IPR036249">
    <property type="entry name" value="Thioredoxin-like_sf"/>
</dbReference>
<reference evidence="7 8" key="1">
    <citation type="journal article" date="2021" name="Nat. Commun.">
        <title>Reductive evolution and unique predatory mode in the CPR bacterium Vampirococcus lugosii.</title>
        <authorList>
            <person name="Moreira D."/>
            <person name="Zivanovic Y."/>
            <person name="Lopez-Archilla A.I."/>
            <person name="Iniesto M."/>
            <person name="Lopez-Garcia P."/>
        </authorList>
    </citation>
    <scope>NUCLEOTIDE SEQUENCE [LARGE SCALE GENOMIC DNA]</scope>
    <source>
        <strain evidence="7">Chiprana</strain>
    </source>
</reference>
<evidence type="ECO:0000313" key="7">
    <source>
        <dbReference type="EMBL" id="MBS8121597.1"/>
    </source>
</evidence>
<evidence type="ECO:0000313" key="8">
    <source>
        <dbReference type="Proteomes" id="UP000680365"/>
    </source>
</evidence>
<dbReference type="InterPro" id="IPR050217">
    <property type="entry name" value="Peroxiredoxin"/>
</dbReference>
<comment type="caution">
    <text evidence="7">The sequence shown here is derived from an EMBL/GenBank/DDBJ whole genome shotgun (WGS) entry which is preliminary data.</text>
</comment>
<dbReference type="InterPro" id="IPR000866">
    <property type="entry name" value="AhpC/TSA"/>
</dbReference>
<protein>
    <submittedName>
        <fullName evidence="7">Alkyl hydroperoxide reductase</fullName>
        <ecNumber evidence="7">1.11.1.24</ecNumber>
    </submittedName>
</protein>
<keyword evidence="4 7" id="KW-0560">Oxidoreductase</keyword>
<evidence type="ECO:0000256" key="5">
    <source>
        <dbReference type="ARBA" id="ARBA00023284"/>
    </source>
</evidence>
<dbReference type="Pfam" id="PF00578">
    <property type="entry name" value="AhpC-TSA"/>
    <property type="match status" value="1"/>
</dbReference>
<dbReference type="PANTHER" id="PTHR10681">
    <property type="entry name" value="THIOREDOXIN PEROXIDASE"/>
    <property type="match status" value="1"/>
</dbReference>
<evidence type="ECO:0000256" key="4">
    <source>
        <dbReference type="ARBA" id="ARBA00023002"/>
    </source>
</evidence>
<dbReference type="InterPro" id="IPR019479">
    <property type="entry name" value="Peroxiredoxin_C"/>
</dbReference>
<dbReference type="GO" id="GO:0140824">
    <property type="term" value="F:thioredoxin-dependent peroxiredoxin activity"/>
    <property type="evidence" value="ECO:0007669"/>
    <property type="project" value="UniProtKB-EC"/>
</dbReference>
<dbReference type="PIRSF" id="PIRSF000239">
    <property type="entry name" value="AHPC"/>
    <property type="match status" value="1"/>
</dbReference>
<dbReference type="PROSITE" id="PS51352">
    <property type="entry name" value="THIOREDOXIN_2"/>
    <property type="match status" value="1"/>
</dbReference>
<dbReference type="Pfam" id="PF10417">
    <property type="entry name" value="1-cysPrx_C"/>
    <property type="match status" value="1"/>
</dbReference>
<dbReference type="CDD" id="cd03015">
    <property type="entry name" value="PRX_Typ2cys"/>
    <property type="match status" value="1"/>
</dbReference>
<dbReference type="RefSeq" id="WP_244831490.1">
    <property type="nucleotide sequence ID" value="NZ_JAEDAM010000006.1"/>
</dbReference>
<dbReference type="InterPro" id="IPR013766">
    <property type="entry name" value="Thioredoxin_domain"/>
</dbReference>